<dbReference type="InterPro" id="IPR017871">
    <property type="entry name" value="ABC_transporter-like_CS"/>
</dbReference>
<keyword evidence="10" id="KW-1185">Reference proteome</keyword>
<dbReference type="Proteomes" id="UP000019754">
    <property type="component" value="Unassembled WGS sequence"/>
</dbReference>
<organism evidence="9 10">
    <name type="scientific">Brachybacterium muris UCD-AY4</name>
    <dbReference type="NCBI Taxonomy" id="1249481"/>
    <lineage>
        <taxon>Bacteria</taxon>
        <taxon>Bacillati</taxon>
        <taxon>Actinomycetota</taxon>
        <taxon>Actinomycetes</taxon>
        <taxon>Micrococcales</taxon>
        <taxon>Dermabacteraceae</taxon>
        <taxon>Brachybacterium</taxon>
    </lineage>
</organism>
<dbReference type="InterPro" id="IPR003439">
    <property type="entry name" value="ABC_transporter-like_ATP-bd"/>
</dbReference>
<evidence type="ECO:0000256" key="6">
    <source>
        <dbReference type="ARBA" id="ARBA00022840"/>
    </source>
</evidence>
<dbReference type="InterPro" id="IPR027417">
    <property type="entry name" value="P-loop_NTPase"/>
</dbReference>
<evidence type="ECO:0000256" key="2">
    <source>
        <dbReference type="ARBA" id="ARBA00005417"/>
    </source>
</evidence>
<name>A0A022KX07_9MICO</name>
<dbReference type="AlphaFoldDB" id="A0A022KX07"/>
<dbReference type="OrthoDB" id="4787388at2"/>
<evidence type="ECO:0000256" key="7">
    <source>
        <dbReference type="ARBA" id="ARBA00023136"/>
    </source>
</evidence>
<dbReference type="CDD" id="cd03257">
    <property type="entry name" value="ABC_NikE_OppD_transporters"/>
    <property type="match status" value="2"/>
</dbReference>
<dbReference type="GO" id="GO:0016887">
    <property type="term" value="F:ATP hydrolysis activity"/>
    <property type="evidence" value="ECO:0007669"/>
    <property type="project" value="InterPro"/>
</dbReference>
<evidence type="ECO:0000256" key="1">
    <source>
        <dbReference type="ARBA" id="ARBA00004202"/>
    </source>
</evidence>
<dbReference type="PROSITE" id="PS50893">
    <property type="entry name" value="ABC_TRANSPORTER_2"/>
    <property type="match status" value="2"/>
</dbReference>
<evidence type="ECO:0000256" key="4">
    <source>
        <dbReference type="ARBA" id="ARBA00022475"/>
    </source>
</evidence>
<keyword evidence="4" id="KW-1003">Cell membrane</keyword>
<dbReference type="InterPro" id="IPR013563">
    <property type="entry name" value="Oligopep_ABC_C"/>
</dbReference>
<dbReference type="NCBIfam" id="NF007739">
    <property type="entry name" value="PRK10419.1"/>
    <property type="match status" value="2"/>
</dbReference>
<feature type="domain" description="ABC transporter" evidence="8">
    <location>
        <begin position="281"/>
        <end position="528"/>
    </location>
</feature>
<dbReference type="SUPFAM" id="SSF52540">
    <property type="entry name" value="P-loop containing nucleoside triphosphate hydrolases"/>
    <property type="match status" value="2"/>
</dbReference>
<evidence type="ECO:0000256" key="3">
    <source>
        <dbReference type="ARBA" id="ARBA00022448"/>
    </source>
</evidence>
<keyword evidence="3" id="KW-0813">Transport</keyword>
<dbReference type="RefSeq" id="WP_017824712.1">
    <property type="nucleotide sequence ID" value="NZ_KB403092.1"/>
</dbReference>
<comment type="caution">
    <text evidence="9">The sequence shown here is derived from an EMBL/GenBank/DDBJ whole genome shotgun (WGS) entry which is preliminary data.</text>
</comment>
<protein>
    <submittedName>
        <fullName evidence="9">Peptide ABC transporter ATPase</fullName>
    </submittedName>
</protein>
<dbReference type="InterPro" id="IPR003593">
    <property type="entry name" value="AAA+_ATPase"/>
</dbReference>
<keyword evidence="7" id="KW-0472">Membrane</keyword>
<reference evidence="9 10" key="1">
    <citation type="journal article" date="2013" name="Genome Announc.">
        <title>Draft genome sequence of an Actinobacterium, Brachybacterium muris strain UCD-AY4.</title>
        <authorList>
            <person name="Lo J.R."/>
            <person name="Lang J.M."/>
            <person name="Darling A.E."/>
            <person name="Eisen J.A."/>
            <person name="Coil D.A."/>
        </authorList>
    </citation>
    <scope>NUCLEOTIDE SEQUENCE [LARGE SCALE GENOMIC DNA]</scope>
    <source>
        <strain evidence="9 10">UCD-AY4</strain>
    </source>
</reference>
<dbReference type="PROSITE" id="PS00211">
    <property type="entry name" value="ABC_TRANSPORTER_1"/>
    <property type="match status" value="2"/>
</dbReference>
<dbReference type="SMART" id="SM00382">
    <property type="entry name" value="AAA"/>
    <property type="match status" value="2"/>
</dbReference>
<dbReference type="EMBL" id="AORC01000012">
    <property type="protein sequence ID" value="EYT48829.1"/>
    <property type="molecule type" value="Genomic_DNA"/>
</dbReference>
<dbReference type="STRING" id="1249481.D641_0110360"/>
<dbReference type="FunFam" id="3.40.50.300:FF:000016">
    <property type="entry name" value="Oligopeptide ABC transporter ATP-binding component"/>
    <property type="match status" value="2"/>
</dbReference>
<dbReference type="Pfam" id="PF08352">
    <property type="entry name" value="oligo_HPY"/>
    <property type="match status" value="2"/>
</dbReference>
<evidence type="ECO:0000313" key="9">
    <source>
        <dbReference type="EMBL" id="EYT48829.1"/>
    </source>
</evidence>
<keyword evidence="6" id="KW-0067">ATP-binding</keyword>
<dbReference type="NCBIfam" id="NF008453">
    <property type="entry name" value="PRK11308.1"/>
    <property type="match status" value="2"/>
</dbReference>
<dbReference type="GO" id="GO:0005524">
    <property type="term" value="F:ATP binding"/>
    <property type="evidence" value="ECO:0007669"/>
    <property type="project" value="UniProtKB-KW"/>
</dbReference>
<dbReference type="Gene3D" id="3.40.50.300">
    <property type="entry name" value="P-loop containing nucleotide triphosphate hydrolases"/>
    <property type="match status" value="2"/>
</dbReference>
<gene>
    <name evidence="9" type="ORF">D641_0110360</name>
</gene>
<dbReference type="PANTHER" id="PTHR43297:SF2">
    <property type="entry name" value="DIPEPTIDE TRANSPORT ATP-BINDING PROTEIN DPPD"/>
    <property type="match status" value="1"/>
</dbReference>
<keyword evidence="5" id="KW-0547">Nucleotide-binding</keyword>
<dbReference type="Pfam" id="PF00005">
    <property type="entry name" value="ABC_tran"/>
    <property type="match status" value="2"/>
</dbReference>
<comment type="subcellular location">
    <subcellularLocation>
        <location evidence="1">Cell membrane</location>
        <topology evidence="1">Peripheral membrane protein</topology>
    </subcellularLocation>
</comment>
<evidence type="ECO:0000256" key="5">
    <source>
        <dbReference type="ARBA" id="ARBA00022741"/>
    </source>
</evidence>
<dbReference type="GO" id="GO:0015833">
    <property type="term" value="P:peptide transport"/>
    <property type="evidence" value="ECO:0007669"/>
    <property type="project" value="InterPro"/>
</dbReference>
<sequence>MSASLRDTVLDVRDLKVTIGRRTIVEDISFSVQKGQTVGLVGESGSGKSMTVLASTGLMDAPASSATGSSVLTGERELIGATPAQLRKVHGSRIGFVFQDPSTSLNPLLTIQRQITESLEAHGRGTPKETRRRALELLEAVGLPDPEDRLHSFPHQLSGGQRQRVMIAIALACEPELLIADEPTTALDVTTERQIIELVWDLQERLGSAVIWISHDLGVIGQVADDVTVLRHGNIVEQAPVQDIFARPREAYTRELLDARPLIGAATPSTPPGESPVVLDVQDLDVKFQVRTPTGSRTIHAVDDVSFQVRKGHTLGIVGESGSGKSTIANALTGLVEPEAGTATLTGTDLFQLSRGERRDVRRRLAMVFQDPFSSLNPRTEIGTSIAEPLKVHALGGKDKGSRKGRVQELLDLVHLPRDFASRFPHELSGGQRQRVSVARALALEPDVIILDEATSALDVSVQAKVLDLLRELQGELGLTYLFIAHDLAVVQQMSHDVLVMQKGRAVEHREAGALFADPREDYTKMLLAAIPPAEPRAGARV</sequence>
<comment type="similarity">
    <text evidence="2">Belongs to the ABC transporter superfamily.</text>
</comment>
<feature type="domain" description="ABC transporter" evidence="8">
    <location>
        <begin position="10"/>
        <end position="257"/>
    </location>
</feature>
<proteinExistence type="inferred from homology"/>
<evidence type="ECO:0000313" key="10">
    <source>
        <dbReference type="Proteomes" id="UP000019754"/>
    </source>
</evidence>
<evidence type="ECO:0000259" key="8">
    <source>
        <dbReference type="PROSITE" id="PS50893"/>
    </source>
</evidence>
<dbReference type="HOGENOM" id="CLU_000604_86_2_11"/>
<accession>A0A022KX07</accession>
<dbReference type="InterPro" id="IPR050388">
    <property type="entry name" value="ABC_Ni/Peptide_Import"/>
</dbReference>
<dbReference type="PANTHER" id="PTHR43297">
    <property type="entry name" value="OLIGOPEPTIDE TRANSPORT ATP-BINDING PROTEIN APPD"/>
    <property type="match status" value="1"/>
</dbReference>
<dbReference type="GO" id="GO:0005886">
    <property type="term" value="C:plasma membrane"/>
    <property type="evidence" value="ECO:0007669"/>
    <property type="project" value="UniProtKB-SubCell"/>
</dbReference>